<keyword evidence="2" id="KW-1185">Reference proteome</keyword>
<proteinExistence type="predicted"/>
<evidence type="ECO:0000313" key="2">
    <source>
        <dbReference type="Proteomes" id="UP001597024"/>
    </source>
</evidence>
<evidence type="ECO:0008006" key="3">
    <source>
        <dbReference type="Google" id="ProtNLM"/>
    </source>
</evidence>
<name>A0ABW3E404_9ACTN</name>
<gene>
    <name evidence="1" type="ORF">ACFQ08_36935</name>
</gene>
<accession>A0ABW3E404</accession>
<dbReference type="EMBL" id="JBHTHX010002256">
    <property type="protein sequence ID" value="MFD0890162.1"/>
    <property type="molecule type" value="Genomic_DNA"/>
</dbReference>
<organism evidence="1 2">
    <name type="scientific">Streptosporangium algeriense</name>
    <dbReference type="NCBI Taxonomy" id="1682748"/>
    <lineage>
        <taxon>Bacteria</taxon>
        <taxon>Bacillati</taxon>
        <taxon>Actinomycetota</taxon>
        <taxon>Actinomycetes</taxon>
        <taxon>Streptosporangiales</taxon>
        <taxon>Streptosporangiaceae</taxon>
        <taxon>Streptosporangium</taxon>
    </lineage>
</organism>
<sequence>LRLGVLADAVVGAGSIMVKQPAFRAAFASGLAAQEVTLPLSVLDTEPVLGAVRLANLALRNDASCNDEEQLT</sequence>
<dbReference type="Proteomes" id="UP001597024">
    <property type="component" value="Unassembled WGS sequence"/>
</dbReference>
<evidence type="ECO:0000313" key="1">
    <source>
        <dbReference type="EMBL" id="MFD0890162.1"/>
    </source>
</evidence>
<feature type="non-terminal residue" evidence="1">
    <location>
        <position position="1"/>
    </location>
</feature>
<protein>
    <recommendedName>
        <fullName evidence="3">ROK family protein</fullName>
    </recommendedName>
</protein>
<reference evidence="2" key="1">
    <citation type="journal article" date="2019" name="Int. J. Syst. Evol. Microbiol.">
        <title>The Global Catalogue of Microorganisms (GCM) 10K type strain sequencing project: providing services to taxonomists for standard genome sequencing and annotation.</title>
        <authorList>
            <consortium name="The Broad Institute Genomics Platform"/>
            <consortium name="The Broad Institute Genome Sequencing Center for Infectious Disease"/>
            <person name="Wu L."/>
            <person name="Ma J."/>
        </authorList>
    </citation>
    <scope>NUCLEOTIDE SEQUENCE [LARGE SCALE GENOMIC DNA]</scope>
    <source>
        <strain evidence="2">CCUG 62974</strain>
    </source>
</reference>
<comment type="caution">
    <text evidence="1">The sequence shown here is derived from an EMBL/GenBank/DDBJ whole genome shotgun (WGS) entry which is preliminary data.</text>
</comment>